<dbReference type="EnsemblMetazoa" id="Aqu2.1.35635_001">
    <property type="protein sequence ID" value="Aqu2.1.35635_001"/>
    <property type="gene ID" value="Aqu2.1.35635"/>
</dbReference>
<reference evidence="1" key="1">
    <citation type="submission" date="2017-05" db="UniProtKB">
        <authorList>
            <consortium name="EnsemblMetazoa"/>
        </authorList>
    </citation>
    <scope>IDENTIFICATION</scope>
</reference>
<dbReference type="AlphaFoldDB" id="A0A1X7V5V0"/>
<proteinExistence type="predicted"/>
<organism evidence="1">
    <name type="scientific">Amphimedon queenslandica</name>
    <name type="common">Sponge</name>
    <dbReference type="NCBI Taxonomy" id="400682"/>
    <lineage>
        <taxon>Eukaryota</taxon>
        <taxon>Metazoa</taxon>
        <taxon>Porifera</taxon>
        <taxon>Demospongiae</taxon>
        <taxon>Heteroscleromorpha</taxon>
        <taxon>Haplosclerida</taxon>
        <taxon>Niphatidae</taxon>
        <taxon>Amphimedon</taxon>
    </lineage>
</organism>
<protein>
    <submittedName>
        <fullName evidence="1">Uncharacterized protein</fullName>
    </submittedName>
</protein>
<sequence length="197" mass="22073">MGLDLDSYNASLGDQGEVFNGPVYQLSTRCFSVELYRKRAFFVIIRRALSSDVLKDLLHGQYLAESSSRKVKEVDTSVFLLIFYMNAIMNDSVIIDSDSDTDSMDLVPVSFNRTPDSRQIRINDGSCISSNRTPSISSGIRINDDDSAPTNQRETNEVALISSDNDDLLALDRVLIYFVAQELKKLFGPVYSYEAAR</sequence>
<dbReference type="InParanoid" id="A0A1X7V5V0"/>
<name>A0A1X7V5V0_AMPQE</name>
<evidence type="ECO:0000313" key="1">
    <source>
        <dbReference type="EnsemblMetazoa" id="Aqu2.1.35635_001"/>
    </source>
</evidence>
<accession>A0A1X7V5V0</accession>